<evidence type="ECO:0000259" key="12">
    <source>
        <dbReference type="PROSITE" id="PS50071"/>
    </source>
</evidence>
<proteinExistence type="predicted"/>
<dbReference type="GO" id="GO:0000981">
    <property type="term" value="F:DNA-binding transcription factor activity, RNA polymerase II-specific"/>
    <property type="evidence" value="ECO:0007669"/>
    <property type="project" value="InterPro"/>
</dbReference>
<dbReference type="SUPFAM" id="SSF46689">
    <property type="entry name" value="Homeodomain-like"/>
    <property type="match status" value="2"/>
</dbReference>
<evidence type="ECO:0000313" key="13">
    <source>
        <dbReference type="EMBL" id="ODN03317.1"/>
    </source>
</evidence>
<feature type="domain" description="Homeobox" evidence="12">
    <location>
        <begin position="18"/>
        <end position="78"/>
    </location>
</feature>
<dbReference type="InterPro" id="IPR017970">
    <property type="entry name" value="Homeobox_CS"/>
</dbReference>
<feature type="compositionally biased region" description="Basic and acidic residues" evidence="11">
    <location>
        <begin position="1"/>
        <end position="20"/>
    </location>
</feature>
<evidence type="ECO:0000256" key="4">
    <source>
        <dbReference type="ARBA" id="ARBA00022771"/>
    </source>
</evidence>
<dbReference type="OrthoDB" id="6417226at2759"/>
<evidence type="ECO:0000256" key="6">
    <source>
        <dbReference type="ARBA" id="ARBA00023125"/>
    </source>
</evidence>
<dbReference type="InterPro" id="IPR013087">
    <property type="entry name" value="Znf_C2H2_type"/>
</dbReference>
<organism evidence="13 14">
    <name type="scientific">Orchesella cincta</name>
    <name type="common">Springtail</name>
    <name type="synonym">Podura cincta</name>
    <dbReference type="NCBI Taxonomy" id="48709"/>
    <lineage>
        <taxon>Eukaryota</taxon>
        <taxon>Metazoa</taxon>
        <taxon>Ecdysozoa</taxon>
        <taxon>Arthropoda</taxon>
        <taxon>Hexapoda</taxon>
        <taxon>Collembola</taxon>
        <taxon>Entomobryomorpha</taxon>
        <taxon>Entomobryoidea</taxon>
        <taxon>Orchesellidae</taxon>
        <taxon>Orchesellinae</taxon>
        <taxon>Orchesella</taxon>
    </lineage>
</organism>
<dbReference type="EMBL" id="LJIJ01000078">
    <property type="protein sequence ID" value="ODN03317.1"/>
    <property type="molecule type" value="Genomic_DNA"/>
</dbReference>
<reference evidence="13 14" key="1">
    <citation type="journal article" date="2016" name="Genome Biol. Evol.">
        <title>Gene Family Evolution Reflects Adaptation to Soil Environmental Stressors in the Genome of the Collembolan Orchesella cincta.</title>
        <authorList>
            <person name="Faddeeva-Vakhrusheva A."/>
            <person name="Derks M.F."/>
            <person name="Anvar S.Y."/>
            <person name="Agamennone V."/>
            <person name="Suring W."/>
            <person name="Smit S."/>
            <person name="van Straalen N.M."/>
            <person name="Roelofs D."/>
        </authorList>
    </citation>
    <scope>NUCLEOTIDE SEQUENCE [LARGE SCALE GENOMIC DNA]</scope>
    <source>
        <tissue evidence="13">Mixed pool</tissue>
    </source>
</reference>
<keyword evidence="14" id="KW-1185">Reference proteome</keyword>
<keyword evidence="4" id="KW-0863">Zinc-finger</keyword>
<dbReference type="InterPro" id="IPR051968">
    <property type="entry name" value="ZnFinger_Homeobox_TR"/>
</dbReference>
<feature type="domain" description="Homeobox" evidence="12">
    <location>
        <begin position="301"/>
        <end position="361"/>
    </location>
</feature>
<comment type="subcellular location">
    <subcellularLocation>
        <location evidence="1 9 10">Nucleus</location>
    </subcellularLocation>
</comment>
<feature type="compositionally biased region" description="Polar residues" evidence="11">
    <location>
        <begin position="446"/>
        <end position="460"/>
    </location>
</feature>
<dbReference type="GO" id="GO:0000978">
    <property type="term" value="F:RNA polymerase II cis-regulatory region sequence-specific DNA binding"/>
    <property type="evidence" value="ECO:0007669"/>
    <property type="project" value="TreeGrafter"/>
</dbReference>
<keyword evidence="7 9" id="KW-0371">Homeobox</keyword>
<dbReference type="Proteomes" id="UP000094527">
    <property type="component" value="Unassembled WGS sequence"/>
</dbReference>
<dbReference type="SUPFAM" id="SSF57667">
    <property type="entry name" value="beta-beta-alpha zinc fingers"/>
    <property type="match status" value="1"/>
</dbReference>
<keyword evidence="6 9" id="KW-0238">DNA-binding</keyword>
<protein>
    <submittedName>
        <fullName evidence="13">Zinc finger homeobox protein 4</fullName>
    </submittedName>
</protein>
<evidence type="ECO:0000256" key="10">
    <source>
        <dbReference type="RuleBase" id="RU000682"/>
    </source>
</evidence>
<dbReference type="PROSITE" id="PS50071">
    <property type="entry name" value="HOMEOBOX_2"/>
    <property type="match status" value="2"/>
</dbReference>
<evidence type="ECO:0000256" key="2">
    <source>
        <dbReference type="ARBA" id="ARBA00022723"/>
    </source>
</evidence>
<comment type="caution">
    <text evidence="13">The sequence shown here is derived from an EMBL/GenBank/DDBJ whole genome shotgun (WGS) entry which is preliminary data.</text>
</comment>
<feature type="DNA-binding region" description="Homeobox" evidence="9">
    <location>
        <begin position="20"/>
        <end position="79"/>
    </location>
</feature>
<dbReference type="InterPro" id="IPR036236">
    <property type="entry name" value="Znf_C2H2_sf"/>
</dbReference>
<evidence type="ECO:0000256" key="8">
    <source>
        <dbReference type="ARBA" id="ARBA00023242"/>
    </source>
</evidence>
<keyword evidence="5" id="KW-0862">Zinc</keyword>
<sequence length="589" mass="63465">MTFADDKSDDDKEETAQQRDKRLRTTILPEQLDYLYQKYQVESNPSRKMLETIAREVGLKKRVVQVWFQNTRARERKGQFRAHAQVINKRCPFCPALFKVKSALETHLAAKHADQYTKGDINIDALPDEELDSASSPLRDNTKVPISFGASTTNSLGAAPSSPSSNLIAPFLHSLSTHAELETSLKKLYEESLKRYAQEVQAANQNGRAETQTPTDLRMMKAGEPGAAEFTNPGGEIPLDLSKPVDLSRAFGKIDGLDTASLMDNDYLSDGDDFDASHDSNPNSPASSTASQRPCGPATQTGNKRYRTQLAALQVKVMKNLFADYKTPTMAECEMLGHELGLAKRVIQVWFQNARAKEKKAKLALLKASSSSTSSGASGQEQSLESLTSNVKPAEECKLCGFKYSHKYSIQDHIFTKKHIEMIKTCIESGKLSPEAGSSGGGGCIQGQSARTTSPVSRPNTATTTPTAGVTAESPPGILYPSNLMAQLPGPETTSPSLSVLNGQQSEQQAAFLQQLQLLQFVEQQQQPNPCHSNTVANVSYESTTTTTSDAATTAPSTNAILSGSTSTLGAVAACSSSSASGSSHTLLV</sequence>
<dbReference type="SMART" id="SM00355">
    <property type="entry name" value="ZnF_C2H2"/>
    <property type="match status" value="2"/>
</dbReference>
<accession>A0A1D2NDJ1</accession>
<gene>
    <name evidence="13" type="ORF">Ocin01_03364</name>
</gene>
<evidence type="ECO:0000256" key="1">
    <source>
        <dbReference type="ARBA" id="ARBA00004123"/>
    </source>
</evidence>
<dbReference type="STRING" id="48709.A0A1D2NDJ1"/>
<feature type="compositionally biased region" description="Low complexity" evidence="11">
    <location>
        <begin position="461"/>
        <end position="472"/>
    </location>
</feature>
<dbReference type="PROSITE" id="PS00027">
    <property type="entry name" value="HOMEOBOX_1"/>
    <property type="match status" value="1"/>
</dbReference>
<feature type="region of interest" description="Disordered" evidence="11">
    <location>
        <begin position="271"/>
        <end position="302"/>
    </location>
</feature>
<name>A0A1D2NDJ1_ORCCI</name>
<dbReference type="GO" id="GO:0008270">
    <property type="term" value="F:zinc ion binding"/>
    <property type="evidence" value="ECO:0007669"/>
    <property type="project" value="UniProtKB-KW"/>
</dbReference>
<dbReference type="Pfam" id="PF00046">
    <property type="entry name" value="Homeodomain"/>
    <property type="match status" value="2"/>
</dbReference>
<feature type="compositionally biased region" description="Low complexity" evidence="11">
    <location>
        <begin position="280"/>
        <end position="291"/>
    </location>
</feature>
<dbReference type="PROSITE" id="PS00028">
    <property type="entry name" value="ZINC_FINGER_C2H2_1"/>
    <property type="match status" value="2"/>
</dbReference>
<evidence type="ECO:0000256" key="5">
    <source>
        <dbReference type="ARBA" id="ARBA00022833"/>
    </source>
</evidence>
<dbReference type="Gene3D" id="1.10.10.60">
    <property type="entry name" value="Homeodomain-like"/>
    <property type="match status" value="2"/>
</dbReference>
<feature type="region of interest" description="Disordered" evidence="11">
    <location>
        <begin position="437"/>
        <end position="499"/>
    </location>
</feature>
<feature type="DNA-binding region" description="Homeobox" evidence="9">
    <location>
        <begin position="303"/>
        <end position="362"/>
    </location>
</feature>
<dbReference type="InterPro" id="IPR001356">
    <property type="entry name" value="HD"/>
</dbReference>
<dbReference type="AlphaFoldDB" id="A0A1D2NDJ1"/>
<dbReference type="InterPro" id="IPR009057">
    <property type="entry name" value="Homeodomain-like_sf"/>
</dbReference>
<feature type="region of interest" description="Disordered" evidence="11">
    <location>
        <begin position="1"/>
        <end position="23"/>
    </location>
</feature>
<dbReference type="PANTHER" id="PTHR45891">
    <property type="entry name" value="ZINC FINGER HOMEOBOX PROTEIN"/>
    <property type="match status" value="1"/>
</dbReference>
<keyword evidence="2" id="KW-0479">Metal-binding</keyword>
<dbReference type="CDD" id="cd00086">
    <property type="entry name" value="homeodomain"/>
    <property type="match status" value="2"/>
</dbReference>
<keyword evidence="8 9" id="KW-0539">Nucleus</keyword>
<dbReference type="GO" id="GO:0005634">
    <property type="term" value="C:nucleus"/>
    <property type="evidence" value="ECO:0007669"/>
    <property type="project" value="UniProtKB-SubCell"/>
</dbReference>
<evidence type="ECO:0000256" key="7">
    <source>
        <dbReference type="ARBA" id="ARBA00023155"/>
    </source>
</evidence>
<dbReference type="PANTHER" id="PTHR45891:SF3">
    <property type="entry name" value="ZINC FINGER PROTEIN 2"/>
    <property type="match status" value="1"/>
</dbReference>
<evidence type="ECO:0000256" key="9">
    <source>
        <dbReference type="PROSITE-ProRule" id="PRU00108"/>
    </source>
</evidence>
<keyword evidence="3" id="KW-0677">Repeat</keyword>
<evidence type="ECO:0000256" key="3">
    <source>
        <dbReference type="ARBA" id="ARBA00022737"/>
    </source>
</evidence>
<dbReference type="SMART" id="SM00389">
    <property type="entry name" value="HOX"/>
    <property type="match status" value="2"/>
</dbReference>
<evidence type="ECO:0000256" key="11">
    <source>
        <dbReference type="SAM" id="MobiDB-lite"/>
    </source>
</evidence>
<evidence type="ECO:0000313" key="14">
    <source>
        <dbReference type="Proteomes" id="UP000094527"/>
    </source>
</evidence>